<dbReference type="EMBL" id="PVNK01000012">
    <property type="protein sequence ID" value="PRQ05464.1"/>
    <property type="molecule type" value="Genomic_DNA"/>
</dbReference>
<dbReference type="OrthoDB" id="9780579at2"/>
<sequence>MTLIFHNFRAFSRCRSPPSCHCSVGVCSVCRSAHPRATRRRPTSEIDRGLLCLEVDGWQCPCRRLRPGDDGPAAVHYVGFSIPEPAIQAMSTASVWLRVDSTIDRRRVALAPATRASLVETLSPGDAGDPPGSTLLAAVSS</sequence>
<evidence type="ECO:0000313" key="2">
    <source>
        <dbReference type="Proteomes" id="UP000237968"/>
    </source>
</evidence>
<name>A0A2S9YK31_9BACT</name>
<gene>
    <name evidence="1" type="ORF">ENSA5_02410</name>
</gene>
<dbReference type="RefSeq" id="WP_106389719.1">
    <property type="nucleotide sequence ID" value="NZ_PVNK01000012.1"/>
</dbReference>
<accession>A0A2S9YK31</accession>
<keyword evidence="2" id="KW-1185">Reference proteome</keyword>
<protein>
    <submittedName>
        <fullName evidence="1">Uncharacterized protein</fullName>
    </submittedName>
</protein>
<dbReference type="AlphaFoldDB" id="A0A2S9YK31"/>
<dbReference type="Proteomes" id="UP000237968">
    <property type="component" value="Unassembled WGS sequence"/>
</dbReference>
<evidence type="ECO:0000313" key="1">
    <source>
        <dbReference type="EMBL" id="PRQ05464.1"/>
    </source>
</evidence>
<comment type="caution">
    <text evidence="1">The sequence shown here is derived from an EMBL/GenBank/DDBJ whole genome shotgun (WGS) entry which is preliminary data.</text>
</comment>
<organism evidence="1 2">
    <name type="scientific">Enhygromyxa salina</name>
    <dbReference type="NCBI Taxonomy" id="215803"/>
    <lineage>
        <taxon>Bacteria</taxon>
        <taxon>Pseudomonadati</taxon>
        <taxon>Myxococcota</taxon>
        <taxon>Polyangia</taxon>
        <taxon>Nannocystales</taxon>
        <taxon>Nannocystaceae</taxon>
        <taxon>Enhygromyxa</taxon>
    </lineage>
</organism>
<reference evidence="1 2" key="1">
    <citation type="submission" date="2018-03" db="EMBL/GenBank/DDBJ databases">
        <title>Draft Genome Sequences of the Obligatory Marine Myxobacteria Enhygromyxa salina SWB005.</title>
        <authorList>
            <person name="Poehlein A."/>
            <person name="Moghaddam J.A."/>
            <person name="Harms H."/>
            <person name="Alanjari M."/>
            <person name="Koenig G.M."/>
            <person name="Daniel R."/>
            <person name="Schaeberle T.F."/>
        </authorList>
    </citation>
    <scope>NUCLEOTIDE SEQUENCE [LARGE SCALE GENOMIC DNA]</scope>
    <source>
        <strain evidence="1 2">SWB005</strain>
    </source>
</reference>
<proteinExistence type="predicted"/>